<evidence type="ECO:0000256" key="3">
    <source>
        <dbReference type="ARBA" id="ARBA00023242"/>
    </source>
</evidence>
<dbReference type="Pfam" id="PF11935">
    <property type="entry name" value="SYMPK_PTA1_N"/>
    <property type="match status" value="1"/>
</dbReference>
<keyword evidence="2" id="KW-0507">mRNA processing</keyword>
<dbReference type="Gene3D" id="1.25.10.10">
    <property type="entry name" value="Leucine-rich Repeat Variant"/>
    <property type="match status" value="1"/>
</dbReference>
<organism evidence="6 7">
    <name type="scientific">Polyplosphaeria fusca</name>
    <dbReference type="NCBI Taxonomy" id="682080"/>
    <lineage>
        <taxon>Eukaryota</taxon>
        <taxon>Fungi</taxon>
        <taxon>Dikarya</taxon>
        <taxon>Ascomycota</taxon>
        <taxon>Pezizomycotina</taxon>
        <taxon>Dothideomycetes</taxon>
        <taxon>Pleosporomycetidae</taxon>
        <taxon>Pleosporales</taxon>
        <taxon>Tetraplosphaeriaceae</taxon>
        <taxon>Polyplosphaeria</taxon>
    </lineage>
</organism>
<feature type="compositionally biased region" description="Basic and acidic residues" evidence="4">
    <location>
        <begin position="290"/>
        <end position="303"/>
    </location>
</feature>
<dbReference type="PANTHER" id="PTHR15245">
    <property type="entry name" value="SYMPLEKIN-RELATED"/>
    <property type="match status" value="1"/>
</dbReference>
<evidence type="ECO:0000256" key="2">
    <source>
        <dbReference type="ARBA" id="ARBA00022664"/>
    </source>
</evidence>
<evidence type="ECO:0000256" key="4">
    <source>
        <dbReference type="SAM" id="MobiDB-lite"/>
    </source>
</evidence>
<feature type="domain" description="Symplekin/Pta1 N-terminal" evidence="5">
    <location>
        <begin position="84"/>
        <end position="304"/>
    </location>
</feature>
<evidence type="ECO:0000313" key="6">
    <source>
        <dbReference type="EMBL" id="KAF2739125.1"/>
    </source>
</evidence>
<dbReference type="Proteomes" id="UP000799444">
    <property type="component" value="Unassembled WGS sequence"/>
</dbReference>
<dbReference type="InterPro" id="IPR032460">
    <property type="entry name" value="Symplekin/Pta1_N"/>
</dbReference>
<proteinExistence type="predicted"/>
<evidence type="ECO:0000259" key="5">
    <source>
        <dbReference type="Pfam" id="PF11935"/>
    </source>
</evidence>
<comment type="subcellular location">
    <subcellularLocation>
        <location evidence="1">Nucleus</location>
    </subcellularLocation>
</comment>
<dbReference type="AlphaFoldDB" id="A0A9P4V852"/>
<gene>
    <name evidence="6" type="ORF">EJ04DRAFT_508857</name>
</gene>
<sequence length="736" mass="82153">MQSLEQLKKARELAWTDGRYYISIIPAVLPIVGPNANASVESCRWGSDFLEEAFASPIWPPDEKETCALGVLPTLKDYLSAVDDPITVKSTIQVAASIYPLVYRYIISHPNDEEHWQHMTAIKEDILRRMDTAPPGVRICCVKFVQQVVLVQTPGMIADPRRPEQNDISLALVPRDHRLLPYAQLEAQAHGLLDRLLDIIHGDHSDALLITATLNCLGMLIQRRPLIANRILSGLFSFNPSKLANSPLTPASRLALKSIERTTRALLVNVTRRANDPNLAGRINHYLERMSRPRTDVQDENSKKRPAPGELTDGLDPAKRQRLGATASNGSPAIPPLPAGPVSYRDLFLLTSDPVASVDVSSLQMEPERMLDILTRLLTSVDRARFETALNAVRGRYLTLSKTAPLAANTVVAVDDEDEYEPDFEPEDAEQLVNRLDNAPPDNLLQERIPSAPLAPYKLPDAPPLTDQEVLKYGEMTIQRIFGMLNASEEYSMKAKAAKGGFNRLAASSYDRDSWVTILSRLATRATAGLDDPDEGIKSEQGSFARKGSFAISDLIREYLHRYIMYDWRKRIDAAVSWLNEEWLSDKVQSMSLGMNGNGSVNGHATAASPLKGNYFRCALKLLDSILPFVEGTDKVMLRFMSEIPELNRELLRRLVKMAEDPERVGLSIMVLKYLYMVKPPARELCVELLAEMWRTNDRARGPAAKELAKWKPEVLQEENEVQMETTNGAAEVTTS</sequence>
<dbReference type="OrthoDB" id="331600at2759"/>
<comment type="caution">
    <text evidence="6">The sequence shown here is derived from an EMBL/GenBank/DDBJ whole genome shotgun (WGS) entry which is preliminary data.</text>
</comment>
<keyword evidence="7" id="KW-1185">Reference proteome</keyword>
<dbReference type="GO" id="GO:0006397">
    <property type="term" value="P:mRNA processing"/>
    <property type="evidence" value="ECO:0007669"/>
    <property type="project" value="UniProtKB-KW"/>
</dbReference>
<dbReference type="PANTHER" id="PTHR15245:SF20">
    <property type="entry name" value="SYMPLEKIN"/>
    <property type="match status" value="1"/>
</dbReference>
<dbReference type="EMBL" id="ML996105">
    <property type="protein sequence ID" value="KAF2739125.1"/>
    <property type="molecule type" value="Genomic_DNA"/>
</dbReference>
<accession>A0A9P4V852</accession>
<dbReference type="InterPro" id="IPR021850">
    <property type="entry name" value="Symplekin/Pta1"/>
</dbReference>
<protein>
    <recommendedName>
        <fullName evidence="5">Symplekin/Pta1 N-terminal domain-containing protein</fullName>
    </recommendedName>
</protein>
<dbReference type="GO" id="GO:0005847">
    <property type="term" value="C:mRNA cleavage and polyadenylation specificity factor complex"/>
    <property type="evidence" value="ECO:0007669"/>
    <property type="project" value="TreeGrafter"/>
</dbReference>
<keyword evidence="3" id="KW-0539">Nucleus</keyword>
<reference evidence="6" key="1">
    <citation type="journal article" date="2020" name="Stud. Mycol.">
        <title>101 Dothideomycetes genomes: a test case for predicting lifestyles and emergence of pathogens.</title>
        <authorList>
            <person name="Haridas S."/>
            <person name="Albert R."/>
            <person name="Binder M."/>
            <person name="Bloem J."/>
            <person name="Labutti K."/>
            <person name="Salamov A."/>
            <person name="Andreopoulos B."/>
            <person name="Baker S."/>
            <person name="Barry K."/>
            <person name="Bills G."/>
            <person name="Bluhm B."/>
            <person name="Cannon C."/>
            <person name="Castanera R."/>
            <person name="Culley D."/>
            <person name="Daum C."/>
            <person name="Ezra D."/>
            <person name="Gonzalez J."/>
            <person name="Henrissat B."/>
            <person name="Kuo A."/>
            <person name="Liang C."/>
            <person name="Lipzen A."/>
            <person name="Lutzoni F."/>
            <person name="Magnuson J."/>
            <person name="Mondo S."/>
            <person name="Nolan M."/>
            <person name="Ohm R."/>
            <person name="Pangilinan J."/>
            <person name="Park H.-J."/>
            <person name="Ramirez L."/>
            <person name="Alfaro M."/>
            <person name="Sun H."/>
            <person name="Tritt A."/>
            <person name="Yoshinaga Y."/>
            <person name="Zwiers L.-H."/>
            <person name="Turgeon B."/>
            <person name="Goodwin S."/>
            <person name="Spatafora J."/>
            <person name="Crous P."/>
            <person name="Grigoriev I."/>
        </authorList>
    </citation>
    <scope>NUCLEOTIDE SEQUENCE</scope>
    <source>
        <strain evidence="6">CBS 125425</strain>
    </source>
</reference>
<name>A0A9P4V852_9PLEO</name>
<evidence type="ECO:0000313" key="7">
    <source>
        <dbReference type="Proteomes" id="UP000799444"/>
    </source>
</evidence>
<evidence type="ECO:0000256" key="1">
    <source>
        <dbReference type="ARBA" id="ARBA00004123"/>
    </source>
</evidence>
<feature type="region of interest" description="Disordered" evidence="4">
    <location>
        <begin position="290"/>
        <end position="318"/>
    </location>
</feature>
<dbReference type="InterPro" id="IPR011989">
    <property type="entry name" value="ARM-like"/>
</dbReference>